<evidence type="ECO:0000313" key="1">
    <source>
        <dbReference type="EMBL" id="STV78505.1"/>
    </source>
</evidence>
<sequence>MQPLPMNEYIQQSLKSCFFNVDIKVNEWNTLFTNWRLGAKDPSAKGIDAINVSAAVNDPYFGMIRFSTAEGLPAGGDQLGLLLDPGNRKAGGGGETCVYPG</sequence>
<gene>
    <name evidence="1" type="ORF">NCTC11685_02208</name>
</gene>
<dbReference type="AlphaFoldDB" id="A0A7H4N581"/>
<organism evidence="1 2">
    <name type="scientific">Klebsiella michiganensis</name>
    <dbReference type="NCBI Taxonomy" id="1134687"/>
    <lineage>
        <taxon>Bacteria</taxon>
        <taxon>Pseudomonadati</taxon>
        <taxon>Pseudomonadota</taxon>
        <taxon>Gammaproteobacteria</taxon>
        <taxon>Enterobacterales</taxon>
        <taxon>Enterobacteriaceae</taxon>
        <taxon>Klebsiella/Raoultella group</taxon>
        <taxon>Klebsiella</taxon>
    </lineage>
</organism>
<dbReference type="EMBL" id="UGMS01000001">
    <property type="protein sequence ID" value="STV78505.1"/>
    <property type="molecule type" value="Genomic_DNA"/>
</dbReference>
<protein>
    <submittedName>
        <fullName evidence="1">Putative family 5 extracellular solute-binding protein</fullName>
    </submittedName>
</protein>
<name>A0A7H4N581_9ENTR</name>
<dbReference type="Proteomes" id="UP000254863">
    <property type="component" value="Unassembled WGS sequence"/>
</dbReference>
<reference evidence="1 2" key="1">
    <citation type="submission" date="2018-06" db="EMBL/GenBank/DDBJ databases">
        <authorList>
            <consortium name="Pathogen Informatics"/>
            <person name="Doyle S."/>
        </authorList>
    </citation>
    <scope>NUCLEOTIDE SEQUENCE [LARGE SCALE GENOMIC DNA]</scope>
    <source>
        <strain evidence="1 2">NCTC11685</strain>
    </source>
</reference>
<evidence type="ECO:0000313" key="2">
    <source>
        <dbReference type="Proteomes" id="UP000254863"/>
    </source>
</evidence>
<proteinExistence type="predicted"/>
<accession>A0A7H4N581</accession>
<comment type="caution">
    <text evidence="1">The sequence shown here is derived from an EMBL/GenBank/DDBJ whole genome shotgun (WGS) entry which is preliminary data.</text>
</comment>